<dbReference type="PANTHER" id="PTHR43071:SF1">
    <property type="entry name" value="2-AMINO-4-HYDROXY-6-HYDROXYMETHYLDIHYDROPTERIDINE PYROPHOSPHOKINASE"/>
    <property type="match status" value="1"/>
</dbReference>
<evidence type="ECO:0000256" key="1">
    <source>
        <dbReference type="ARBA" id="ARBA00005051"/>
    </source>
</evidence>
<evidence type="ECO:0000313" key="14">
    <source>
        <dbReference type="EMBL" id="CAI2718588.1"/>
    </source>
</evidence>
<accession>A0ABM9HET4</accession>
<comment type="pathway">
    <text evidence="1">Cofactor biosynthesis; tetrahydrofolate biosynthesis; 2-amino-4-hydroxy-6-hydroxymethyl-7,8-dihydropteridine diphosphate from 7,8-dihydroneopterin triphosphate: step 4/4.</text>
</comment>
<keyword evidence="5 14" id="KW-0808">Transferase</keyword>
<keyword evidence="6" id="KW-0547">Nucleotide-binding</keyword>
<dbReference type="EC" id="2.7.6.3" evidence="3"/>
<evidence type="ECO:0000256" key="2">
    <source>
        <dbReference type="ARBA" id="ARBA00005810"/>
    </source>
</evidence>
<evidence type="ECO:0000256" key="6">
    <source>
        <dbReference type="ARBA" id="ARBA00022741"/>
    </source>
</evidence>
<dbReference type="EMBL" id="OX336137">
    <property type="protein sequence ID" value="CAI2718588.1"/>
    <property type="molecule type" value="Genomic_DNA"/>
</dbReference>
<dbReference type="GO" id="GO:0003848">
    <property type="term" value="F:2-amino-4-hydroxy-6-hydroxymethyldihydropteridine diphosphokinase activity"/>
    <property type="evidence" value="ECO:0007669"/>
    <property type="project" value="UniProtKB-EC"/>
</dbReference>
<keyword evidence="15" id="KW-1185">Reference proteome</keyword>
<dbReference type="InterPro" id="IPR000550">
    <property type="entry name" value="Hppk"/>
</dbReference>
<evidence type="ECO:0000256" key="11">
    <source>
        <dbReference type="ARBA" id="ARBA00029766"/>
    </source>
</evidence>
<dbReference type="InterPro" id="IPR035907">
    <property type="entry name" value="Hppk_sf"/>
</dbReference>
<comment type="similarity">
    <text evidence="2">Belongs to the HPPK family.</text>
</comment>
<evidence type="ECO:0000256" key="10">
    <source>
        <dbReference type="ARBA" id="ARBA00029409"/>
    </source>
</evidence>
<dbReference type="PROSITE" id="PS00794">
    <property type="entry name" value="HPPK"/>
    <property type="match status" value="1"/>
</dbReference>
<keyword evidence="9" id="KW-0289">Folate biosynthesis</keyword>
<proteinExistence type="inferred from homology"/>
<evidence type="ECO:0000256" key="7">
    <source>
        <dbReference type="ARBA" id="ARBA00022777"/>
    </source>
</evidence>
<evidence type="ECO:0000256" key="12">
    <source>
        <dbReference type="ARBA" id="ARBA00033413"/>
    </source>
</evidence>
<evidence type="ECO:0000259" key="13">
    <source>
        <dbReference type="PROSITE" id="PS00794"/>
    </source>
</evidence>
<evidence type="ECO:0000256" key="8">
    <source>
        <dbReference type="ARBA" id="ARBA00022840"/>
    </source>
</evidence>
<organism evidence="14 15">
    <name type="scientific">Nitrospina watsonii</name>
    <dbReference type="NCBI Taxonomy" id="1323948"/>
    <lineage>
        <taxon>Bacteria</taxon>
        <taxon>Pseudomonadati</taxon>
        <taxon>Nitrospinota/Tectimicrobiota group</taxon>
        <taxon>Nitrospinota</taxon>
        <taxon>Nitrospinia</taxon>
        <taxon>Nitrospinales</taxon>
        <taxon>Nitrospinaceae</taxon>
        <taxon>Nitrospina</taxon>
    </lineage>
</organism>
<sequence>MSHIAFIGIGSNLGDAPGHCREAIARMKAHPHLAIHATSSFYKTQPFGKTDQDWFVNAVVQLETGLGATDLLHVLLNIEQEMGRERREKWGPRKIDLDLLFYDADVIRREQLEVPHPGIAQRRFVLDPMMEIAPDFMHPTLHQTIRVLQSKLKDDFEVTRLPDSV</sequence>
<dbReference type="CDD" id="cd00483">
    <property type="entry name" value="HPPK"/>
    <property type="match status" value="1"/>
</dbReference>
<gene>
    <name evidence="14" type="ORF">NSPWAT_1729</name>
</gene>
<protein>
    <recommendedName>
        <fullName evidence="4">2-amino-4-hydroxy-6-hydroxymethyldihydropteridine pyrophosphokinase</fullName>
        <ecNumber evidence="3">2.7.6.3</ecNumber>
    </recommendedName>
    <alternativeName>
        <fullName evidence="11">6-hydroxymethyl-7,8-dihydropterin pyrophosphokinase</fullName>
    </alternativeName>
    <alternativeName>
        <fullName evidence="12">7,8-dihydro-6-hydroxymethylpterin-pyrophosphokinase</fullName>
    </alternativeName>
</protein>
<feature type="domain" description="7,8-dihydro-6-hydroxymethylpterin-pyrophosphokinase" evidence="13">
    <location>
        <begin position="89"/>
        <end position="100"/>
    </location>
</feature>
<evidence type="ECO:0000256" key="9">
    <source>
        <dbReference type="ARBA" id="ARBA00022909"/>
    </source>
</evidence>
<keyword evidence="8" id="KW-0067">ATP-binding</keyword>
<dbReference type="SUPFAM" id="SSF55083">
    <property type="entry name" value="6-hydroxymethyl-7,8-dihydropterin pyrophosphokinase, HPPK"/>
    <property type="match status" value="1"/>
</dbReference>
<dbReference type="NCBIfam" id="TIGR01498">
    <property type="entry name" value="folK"/>
    <property type="match status" value="1"/>
</dbReference>
<dbReference type="Pfam" id="PF01288">
    <property type="entry name" value="HPPK"/>
    <property type="match status" value="1"/>
</dbReference>
<dbReference type="Proteomes" id="UP001157733">
    <property type="component" value="Chromosome"/>
</dbReference>
<reference evidence="14 15" key="1">
    <citation type="submission" date="2022-09" db="EMBL/GenBank/DDBJ databases">
        <authorList>
            <person name="Kop L."/>
        </authorList>
    </citation>
    <scope>NUCLEOTIDE SEQUENCE [LARGE SCALE GENOMIC DNA]</scope>
    <source>
        <strain evidence="14 15">347</strain>
    </source>
</reference>
<evidence type="ECO:0000256" key="3">
    <source>
        <dbReference type="ARBA" id="ARBA00013253"/>
    </source>
</evidence>
<evidence type="ECO:0000256" key="5">
    <source>
        <dbReference type="ARBA" id="ARBA00022679"/>
    </source>
</evidence>
<dbReference type="PANTHER" id="PTHR43071">
    <property type="entry name" value="2-AMINO-4-HYDROXY-6-HYDROXYMETHYLDIHYDROPTERIDINE PYROPHOSPHOKINASE"/>
    <property type="match status" value="1"/>
</dbReference>
<keyword evidence="7" id="KW-0418">Kinase</keyword>
<comment type="function">
    <text evidence="10">Catalyzes the transfer of pyrophosphate from adenosine triphosphate (ATP) to 6-hydroxymethyl-7,8-dihydropterin, an enzymatic step in folate biosynthesis pathway.</text>
</comment>
<name>A0ABM9HET4_9BACT</name>
<dbReference type="Gene3D" id="3.30.70.560">
    <property type="entry name" value="7,8-Dihydro-6-hydroxymethylpterin-pyrophosphokinase HPPK"/>
    <property type="match status" value="1"/>
</dbReference>
<dbReference type="RefSeq" id="WP_282011480.1">
    <property type="nucleotide sequence ID" value="NZ_OX336137.1"/>
</dbReference>
<evidence type="ECO:0000313" key="15">
    <source>
        <dbReference type="Proteomes" id="UP001157733"/>
    </source>
</evidence>
<evidence type="ECO:0000256" key="4">
    <source>
        <dbReference type="ARBA" id="ARBA00016218"/>
    </source>
</evidence>